<sequence length="103" mass="11658">MDKMNLEAMFSYEIISTDLALVIALKIGSGGKSYTAAFVPIPAVRGKNELEKLMDENQWKTHDYKKYSNANEGMQSIAIRNIRAEILMTEEDKSVLKIRIFAV</sequence>
<gene>
    <name evidence="1" type="ORF">AFUS01_LOCUS12373</name>
</gene>
<dbReference type="EMBL" id="CAJVCH010097488">
    <property type="protein sequence ID" value="CAG7723276.1"/>
    <property type="molecule type" value="Genomic_DNA"/>
</dbReference>
<keyword evidence="2" id="KW-1185">Reference proteome</keyword>
<organism evidence="1 2">
    <name type="scientific">Allacma fusca</name>
    <dbReference type="NCBI Taxonomy" id="39272"/>
    <lineage>
        <taxon>Eukaryota</taxon>
        <taxon>Metazoa</taxon>
        <taxon>Ecdysozoa</taxon>
        <taxon>Arthropoda</taxon>
        <taxon>Hexapoda</taxon>
        <taxon>Collembola</taxon>
        <taxon>Symphypleona</taxon>
        <taxon>Sminthuridae</taxon>
        <taxon>Allacma</taxon>
    </lineage>
</organism>
<reference evidence="1" key="1">
    <citation type="submission" date="2021-06" db="EMBL/GenBank/DDBJ databases">
        <authorList>
            <person name="Hodson N. C."/>
            <person name="Mongue J. A."/>
            <person name="Jaron S. K."/>
        </authorList>
    </citation>
    <scope>NUCLEOTIDE SEQUENCE</scope>
</reference>
<evidence type="ECO:0000313" key="1">
    <source>
        <dbReference type="EMBL" id="CAG7723276.1"/>
    </source>
</evidence>
<dbReference type="Proteomes" id="UP000708208">
    <property type="component" value="Unassembled WGS sequence"/>
</dbReference>
<accession>A0A8J2JS78</accession>
<name>A0A8J2JS78_9HEXA</name>
<protein>
    <submittedName>
        <fullName evidence="1">Uncharacterized protein</fullName>
    </submittedName>
</protein>
<comment type="caution">
    <text evidence="1">The sequence shown here is derived from an EMBL/GenBank/DDBJ whole genome shotgun (WGS) entry which is preliminary data.</text>
</comment>
<evidence type="ECO:0000313" key="2">
    <source>
        <dbReference type="Proteomes" id="UP000708208"/>
    </source>
</evidence>
<proteinExistence type="predicted"/>
<dbReference type="AlphaFoldDB" id="A0A8J2JS78"/>